<dbReference type="InterPro" id="IPR041472">
    <property type="entry name" value="BL00235/CARNS1_N"/>
</dbReference>
<dbReference type="InterPro" id="IPR011761">
    <property type="entry name" value="ATP-grasp"/>
</dbReference>
<evidence type="ECO:0000313" key="6">
    <source>
        <dbReference type="EMBL" id="PAU46294.1"/>
    </source>
</evidence>
<dbReference type="PANTHER" id="PTHR43585">
    <property type="entry name" value="FUMIPYRROLE BIOSYNTHESIS PROTEIN C"/>
    <property type="match status" value="1"/>
</dbReference>
<dbReference type="Pfam" id="PF13535">
    <property type="entry name" value="ATP-grasp_4"/>
    <property type="match status" value="1"/>
</dbReference>
<dbReference type="Gene3D" id="3.30.470.20">
    <property type="entry name" value="ATP-grasp fold, B domain"/>
    <property type="match status" value="1"/>
</dbReference>
<dbReference type="PROSITE" id="PS50975">
    <property type="entry name" value="ATP_GRASP"/>
    <property type="match status" value="1"/>
</dbReference>
<feature type="domain" description="ATP-grasp" evidence="5">
    <location>
        <begin position="177"/>
        <end position="376"/>
    </location>
</feature>
<proteinExistence type="predicted"/>
<dbReference type="SUPFAM" id="SSF56059">
    <property type="entry name" value="Glutathione synthetase ATP-binding domain-like"/>
    <property type="match status" value="1"/>
</dbReference>
<keyword evidence="1 6" id="KW-0436">Ligase</keyword>
<sequence>MLDAWKDRNNRYVQINTIWSSLMVGRPCPPGLSPRADGWAILGLPDPEARAEGVGDVSEATLLVMGNTAMTPWARDQIRRLSEQARRRGVRLLGADTAANLRRAAPEELSLVDEVVALDVYDADACRAWAAGRPRVDAVLTIRELSVLPAALTAEALGLPGNDPDAVRRVRNKDLCRKRLREAGLPQPLTALCRDAADAARFMRDTGPGPWIVKPRDGLAGIGVSRVDGPRELPAALARFAAPPPAMGPLPASPYFLTETFVEGDEYSAEGVVTGGEPQVLALTRKGTADGFVEVSQRVPAGLDGPTAARARDAVGRALTAAGVTRGIFHVEFWVTSSGIVLGELHDRGGGDYIHALVEHTRPGLELYGALIDDLLGDAPRPVPEPAGSARAEFLLAPAGRLRAVRGWEEVARHPAVVAAHLQVTPGDVLGRANDSYSRSGVFVATADTPDGVDTLAAALASRIVFDTE</sequence>
<keyword evidence="3 4" id="KW-0067">ATP-binding</keyword>
<evidence type="ECO:0000256" key="3">
    <source>
        <dbReference type="ARBA" id="ARBA00022840"/>
    </source>
</evidence>
<dbReference type="Gene3D" id="3.40.50.20">
    <property type="match status" value="1"/>
</dbReference>
<dbReference type="Pfam" id="PF18603">
    <property type="entry name" value="LAL_C2"/>
    <property type="match status" value="1"/>
</dbReference>
<dbReference type="PANTHER" id="PTHR43585:SF2">
    <property type="entry name" value="ATP-GRASP ENZYME FSQD"/>
    <property type="match status" value="1"/>
</dbReference>
<dbReference type="InterPro" id="IPR040570">
    <property type="entry name" value="LAL_C2"/>
</dbReference>
<accession>A0A2A2D434</accession>
<evidence type="ECO:0000256" key="2">
    <source>
        <dbReference type="ARBA" id="ARBA00022741"/>
    </source>
</evidence>
<evidence type="ECO:0000256" key="4">
    <source>
        <dbReference type="PROSITE-ProRule" id="PRU00409"/>
    </source>
</evidence>
<keyword evidence="7" id="KW-1185">Reference proteome</keyword>
<evidence type="ECO:0000259" key="5">
    <source>
        <dbReference type="PROSITE" id="PS50975"/>
    </source>
</evidence>
<dbReference type="InterPro" id="IPR052032">
    <property type="entry name" value="ATP-dep_AA_Ligase"/>
</dbReference>
<gene>
    <name evidence="6" type="ORF">CK936_24840</name>
</gene>
<evidence type="ECO:0000256" key="1">
    <source>
        <dbReference type="ARBA" id="ARBA00022598"/>
    </source>
</evidence>
<comment type="caution">
    <text evidence="6">The sequence shown here is derived from an EMBL/GenBank/DDBJ whole genome shotgun (WGS) entry which is preliminary data.</text>
</comment>
<dbReference type="GO" id="GO:0016874">
    <property type="term" value="F:ligase activity"/>
    <property type="evidence" value="ECO:0007669"/>
    <property type="project" value="UniProtKB-KW"/>
</dbReference>
<dbReference type="GO" id="GO:0005524">
    <property type="term" value="F:ATP binding"/>
    <property type="evidence" value="ECO:0007669"/>
    <property type="project" value="UniProtKB-UniRule"/>
</dbReference>
<name>A0A2A2D434_9ACTN</name>
<dbReference type="AlphaFoldDB" id="A0A2A2D434"/>
<dbReference type="GO" id="GO:0046872">
    <property type="term" value="F:metal ion binding"/>
    <property type="evidence" value="ECO:0007669"/>
    <property type="project" value="InterPro"/>
</dbReference>
<reference evidence="6 7" key="1">
    <citation type="submission" date="2017-08" db="EMBL/GenBank/DDBJ databases">
        <title>Genome sequence of Streptomyces albireticuli NRRL B-1670.</title>
        <authorList>
            <person name="Graham D.E."/>
            <person name="Mahan K.M."/>
            <person name="Klingeman D.M."/>
            <person name="Hettich R.L."/>
            <person name="Parry R.J."/>
            <person name="Spain J.C."/>
        </authorList>
    </citation>
    <scope>NUCLEOTIDE SEQUENCE [LARGE SCALE GENOMIC DNA]</scope>
    <source>
        <strain evidence="6 7">NRRL B-1670</strain>
    </source>
</reference>
<dbReference type="EMBL" id="NSJV01000473">
    <property type="protein sequence ID" value="PAU46294.1"/>
    <property type="molecule type" value="Genomic_DNA"/>
</dbReference>
<organism evidence="6 7">
    <name type="scientific">Streptomyces albireticuli</name>
    <dbReference type="NCBI Taxonomy" id="1940"/>
    <lineage>
        <taxon>Bacteria</taxon>
        <taxon>Bacillati</taxon>
        <taxon>Actinomycetota</taxon>
        <taxon>Actinomycetes</taxon>
        <taxon>Kitasatosporales</taxon>
        <taxon>Streptomycetaceae</taxon>
        <taxon>Streptomyces</taxon>
    </lineage>
</organism>
<dbReference type="Proteomes" id="UP000218944">
    <property type="component" value="Unassembled WGS sequence"/>
</dbReference>
<evidence type="ECO:0000313" key="7">
    <source>
        <dbReference type="Proteomes" id="UP000218944"/>
    </source>
</evidence>
<protein>
    <submittedName>
        <fullName evidence="6">Carboxylate--amine ligase</fullName>
    </submittedName>
</protein>
<dbReference type="Pfam" id="PF18130">
    <property type="entry name" value="ATPgrasp_N"/>
    <property type="match status" value="1"/>
</dbReference>
<keyword evidence="2 4" id="KW-0547">Nucleotide-binding</keyword>